<dbReference type="Proteomes" id="UP000601597">
    <property type="component" value="Unassembled WGS sequence"/>
</dbReference>
<accession>A0ABQ3B699</accession>
<organism evidence="2 3">
    <name type="scientific">Marinobacter zhanjiangensis</name>
    <dbReference type="NCBI Taxonomy" id="578215"/>
    <lineage>
        <taxon>Bacteria</taxon>
        <taxon>Pseudomonadati</taxon>
        <taxon>Pseudomonadota</taxon>
        <taxon>Gammaproteobacteria</taxon>
        <taxon>Pseudomonadales</taxon>
        <taxon>Marinobacteraceae</taxon>
        <taxon>Marinobacter</taxon>
    </lineage>
</organism>
<feature type="transmembrane region" description="Helical" evidence="1">
    <location>
        <begin position="61"/>
        <end position="80"/>
    </location>
</feature>
<comment type="caution">
    <text evidence="2">The sequence shown here is derived from an EMBL/GenBank/DDBJ whole genome shotgun (WGS) entry which is preliminary data.</text>
</comment>
<reference evidence="3" key="1">
    <citation type="journal article" date="2019" name="Int. J. Syst. Evol. Microbiol.">
        <title>The Global Catalogue of Microorganisms (GCM) 10K type strain sequencing project: providing services to taxonomists for standard genome sequencing and annotation.</title>
        <authorList>
            <consortium name="The Broad Institute Genomics Platform"/>
            <consortium name="The Broad Institute Genome Sequencing Center for Infectious Disease"/>
            <person name="Wu L."/>
            <person name="Ma J."/>
        </authorList>
    </citation>
    <scope>NUCLEOTIDE SEQUENCE [LARGE SCALE GENOMIC DNA]</scope>
    <source>
        <strain evidence="3">KCTC 22280</strain>
    </source>
</reference>
<keyword evidence="1" id="KW-1133">Transmembrane helix</keyword>
<name>A0ABQ3B699_9GAMM</name>
<feature type="transmembrane region" description="Helical" evidence="1">
    <location>
        <begin position="7"/>
        <end position="32"/>
    </location>
</feature>
<gene>
    <name evidence="2" type="ORF">GCM10007071_31160</name>
</gene>
<keyword evidence="1" id="KW-0812">Transmembrane</keyword>
<keyword evidence="1" id="KW-0472">Membrane</keyword>
<proteinExistence type="predicted"/>
<feature type="transmembrane region" description="Helical" evidence="1">
    <location>
        <begin position="101"/>
        <end position="123"/>
    </location>
</feature>
<evidence type="ECO:0000313" key="3">
    <source>
        <dbReference type="Proteomes" id="UP000601597"/>
    </source>
</evidence>
<protein>
    <submittedName>
        <fullName evidence="2">Uncharacterized protein</fullName>
    </submittedName>
</protein>
<sequence length="132" mass="15018">MGTMEPNFLALVFVVCSVLVLGALYLPIWAILHQYLTPRLDGQLFRRPFFQSSELHNYQTFPLSLLRSLNYILLVGWPSIAKRRRFRGFTGKLAVSRWAVVLCRIQILLALVALVLAVAFFGWGGFMAVFVL</sequence>
<evidence type="ECO:0000313" key="2">
    <source>
        <dbReference type="EMBL" id="GGY81503.1"/>
    </source>
</evidence>
<keyword evidence="3" id="KW-1185">Reference proteome</keyword>
<dbReference type="EMBL" id="BMXV01000007">
    <property type="protein sequence ID" value="GGY81503.1"/>
    <property type="molecule type" value="Genomic_DNA"/>
</dbReference>
<evidence type="ECO:0000256" key="1">
    <source>
        <dbReference type="SAM" id="Phobius"/>
    </source>
</evidence>
<dbReference type="RefSeq" id="WP_189577704.1">
    <property type="nucleotide sequence ID" value="NZ_BMXV01000007.1"/>
</dbReference>